<evidence type="ECO:0000313" key="3">
    <source>
        <dbReference type="Proteomes" id="UP001152484"/>
    </source>
</evidence>
<dbReference type="Proteomes" id="UP001152484">
    <property type="component" value="Unassembled WGS sequence"/>
</dbReference>
<keyword evidence="3" id="KW-1185">Reference proteome</keyword>
<proteinExistence type="predicted"/>
<evidence type="ECO:0000256" key="1">
    <source>
        <dbReference type="SAM" id="MobiDB-lite"/>
    </source>
</evidence>
<gene>
    <name evidence="2" type="ORF">CEURO_LOCUS7938</name>
</gene>
<evidence type="ECO:0000313" key="2">
    <source>
        <dbReference type="EMBL" id="CAH9081530.1"/>
    </source>
</evidence>
<dbReference type="EMBL" id="CAMAPE010000014">
    <property type="protein sequence ID" value="CAH9081530.1"/>
    <property type="molecule type" value="Genomic_DNA"/>
</dbReference>
<protein>
    <submittedName>
        <fullName evidence="2">Uncharacterized protein</fullName>
    </submittedName>
</protein>
<name>A0A9P1E5Y3_CUSEU</name>
<reference evidence="2" key="1">
    <citation type="submission" date="2022-07" db="EMBL/GenBank/DDBJ databases">
        <authorList>
            <person name="Macas J."/>
            <person name="Novak P."/>
            <person name="Neumann P."/>
        </authorList>
    </citation>
    <scope>NUCLEOTIDE SEQUENCE</scope>
</reference>
<feature type="compositionally biased region" description="Basic and acidic residues" evidence="1">
    <location>
        <begin position="130"/>
        <end position="143"/>
    </location>
</feature>
<organism evidence="2 3">
    <name type="scientific">Cuscuta europaea</name>
    <name type="common">European dodder</name>
    <dbReference type="NCBI Taxonomy" id="41803"/>
    <lineage>
        <taxon>Eukaryota</taxon>
        <taxon>Viridiplantae</taxon>
        <taxon>Streptophyta</taxon>
        <taxon>Embryophyta</taxon>
        <taxon>Tracheophyta</taxon>
        <taxon>Spermatophyta</taxon>
        <taxon>Magnoliopsida</taxon>
        <taxon>eudicotyledons</taxon>
        <taxon>Gunneridae</taxon>
        <taxon>Pentapetalae</taxon>
        <taxon>asterids</taxon>
        <taxon>lamiids</taxon>
        <taxon>Solanales</taxon>
        <taxon>Convolvulaceae</taxon>
        <taxon>Cuscuteae</taxon>
        <taxon>Cuscuta</taxon>
        <taxon>Cuscuta subgen. Cuscuta</taxon>
    </lineage>
</organism>
<sequence>MFSNKVINNVLFKGIFGWEICGCYINDFPECAYFLGAGPKGTARASPSGRGPDRDAKPRSRVCLLRSWPQGTARASPSGRGPGHDAKASFESVPTSQERDPRNRPSIPVRERTRPGRKASFESVPTCQELDPKEPPERPRPGEDPAGTQSLVRQCAYFSGAGPKEPPEHPRPGEDPADTTTFLDLM</sequence>
<feature type="compositionally biased region" description="Basic and acidic residues" evidence="1">
    <location>
        <begin position="165"/>
        <end position="174"/>
    </location>
</feature>
<feature type="compositionally biased region" description="Basic and acidic residues" evidence="1">
    <location>
        <begin position="97"/>
        <end position="114"/>
    </location>
</feature>
<accession>A0A9P1E5Y3</accession>
<dbReference type="AlphaFoldDB" id="A0A9P1E5Y3"/>
<feature type="region of interest" description="Disordered" evidence="1">
    <location>
        <begin position="40"/>
        <end position="186"/>
    </location>
</feature>
<comment type="caution">
    <text evidence="2">The sequence shown here is derived from an EMBL/GenBank/DDBJ whole genome shotgun (WGS) entry which is preliminary data.</text>
</comment>